<dbReference type="SUPFAM" id="SSF56349">
    <property type="entry name" value="DNA breaking-rejoining enzymes"/>
    <property type="match status" value="1"/>
</dbReference>
<dbReference type="Pfam" id="PF00589">
    <property type="entry name" value="Phage_integrase"/>
    <property type="match status" value="1"/>
</dbReference>
<dbReference type="GO" id="GO:0003677">
    <property type="term" value="F:DNA binding"/>
    <property type="evidence" value="ECO:0007669"/>
    <property type="project" value="UniProtKB-UniRule"/>
</dbReference>
<dbReference type="Proteomes" id="UP000287374">
    <property type="component" value="Unassembled WGS sequence"/>
</dbReference>
<evidence type="ECO:0000313" key="9">
    <source>
        <dbReference type="Proteomes" id="UP000247152"/>
    </source>
</evidence>
<dbReference type="Gene3D" id="1.10.150.130">
    <property type="match status" value="1"/>
</dbReference>
<dbReference type="PROSITE" id="PS51900">
    <property type="entry name" value="CB"/>
    <property type="match status" value="1"/>
</dbReference>
<evidence type="ECO:0000256" key="3">
    <source>
        <dbReference type="ARBA" id="ARBA00023172"/>
    </source>
</evidence>
<dbReference type="AlphaFoldDB" id="A0A317TXE1"/>
<evidence type="ECO:0000256" key="2">
    <source>
        <dbReference type="ARBA" id="ARBA00023125"/>
    </source>
</evidence>
<dbReference type="InterPro" id="IPR002104">
    <property type="entry name" value="Integrase_catalytic"/>
</dbReference>
<keyword evidence="2 4" id="KW-0238">DNA-binding</keyword>
<dbReference type="InterPro" id="IPR013762">
    <property type="entry name" value="Integrase-like_cat_sf"/>
</dbReference>
<dbReference type="GO" id="GO:0015074">
    <property type="term" value="P:DNA integration"/>
    <property type="evidence" value="ECO:0007669"/>
    <property type="project" value="UniProtKB-KW"/>
</dbReference>
<dbReference type="PROSITE" id="PS51898">
    <property type="entry name" value="TYR_RECOMBINASE"/>
    <property type="match status" value="1"/>
</dbReference>
<feature type="domain" description="Core-binding (CB)" evidence="6">
    <location>
        <begin position="49"/>
        <end position="134"/>
    </location>
</feature>
<dbReference type="EMBL" id="RZGX01000026">
    <property type="protein sequence ID" value="RUR19893.1"/>
    <property type="molecule type" value="Genomic_DNA"/>
</dbReference>
<dbReference type="Gene3D" id="1.10.443.10">
    <property type="entry name" value="Intergrase catalytic core"/>
    <property type="match status" value="1"/>
</dbReference>
<dbReference type="InterPro" id="IPR044068">
    <property type="entry name" value="CB"/>
</dbReference>
<evidence type="ECO:0000256" key="4">
    <source>
        <dbReference type="PROSITE-ProRule" id="PRU01248"/>
    </source>
</evidence>
<evidence type="ECO:0000259" key="5">
    <source>
        <dbReference type="PROSITE" id="PS51898"/>
    </source>
</evidence>
<dbReference type="InterPro" id="IPR025269">
    <property type="entry name" value="SAM-like_dom"/>
</dbReference>
<protein>
    <submittedName>
        <fullName evidence="7">Transposase</fullName>
    </submittedName>
</protein>
<reference evidence="7 9" key="1">
    <citation type="submission" date="2018-05" db="EMBL/GenBank/DDBJ databases">
        <title>Legionella qingyii sp.nov., whole genome shotgun sequence.</title>
        <authorList>
            <person name="Wu H."/>
            <person name="Zhu Q."/>
            <person name="Hu C."/>
        </authorList>
    </citation>
    <scope>NUCLEOTIDE SEQUENCE [LARGE SCALE GENOMIC DNA]</scope>
    <source>
        <strain evidence="7 9">HEB18</strain>
    </source>
</reference>
<evidence type="ECO:0000313" key="7">
    <source>
        <dbReference type="EMBL" id="PWY54071.1"/>
    </source>
</evidence>
<gene>
    <name evidence="7" type="ORF">DGG96_18910</name>
    <name evidence="8" type="ORF">ELY20_15345</name>
</gene>
<organism evidence="7 9">
    <name type="scientific">Legionella qingyii</name>
    <dbReference type="NCBI Taxonomy" id="2184757"/>
    <lineage>
        <taxon>Bacteria</taxon>
        <taxon>Pseudomonadati</taxon>
        <taxon>Pseudomonadota</taxon>
        <taxon>Gammaproteobacteria</taxon>
        <taxon>Legionellales</taxon>
        <taxon>Legionellaceae</taxon>
        <taxon>Legionella</taxon>
    </lineage>
</organism>
<evidence type="ECO:0000313" key="8">
    <source>
        <dbReference type="EMBL" id="RUR19893.1"/>
    </source>
</evidence>
<dbReference type="EMBL" id="QHJG01000046">
    <property type="protein sequence ID" value="PWY54071.1"/>
    <property type="molecule type" value="Genomic_DNA"/>
</dbReference>
<name>A0A317TXE1_9GAMM</name>
<keyword evidence="3" id="KW-0233">DNA recombination</keyword>
<dbReference type="GO" id="GO:0006310">
    <property type="term" value="P:DNA recombination"/>
    <property type="evidence" value="ECO:0007669"/>
    <property type="project" value="UniProtKB-KW"/>
</dbReference>
<sequence>MKAIAYNPCNQSEYDALLDKDVWLASDVGLSPAACQGAYYLPFSNVTTTWLKKAAMKFVRLQAATRSFSTCRGYIRSFNHLDSYLQTLEISLAPNNINRALIVDFIRFLSLKGLSPMTRGITLINIRLFYQVALQEEWLNWPAKPIIFDSDLPRRTIIVPRYISNEVLVQLKMHLNGLTDWMQRFVIILMETGRRISEVCHLNFNCLEKDNDGDWFLRVNENKLKRVRLIPISKACVDAVMAQQEYLRQTASRLQFLFPGCVVSKSPTVSAPHINRVLNKLAVEKNIIDTNGVVWKFSSHQFRHTIGTQMINSGVPQVMVQHYLGHESPEMTARYAHIHNETMKAAFTDYQEKLIDIQGKVKSSDDQINARWLKKNIMTQALPNGLCALPLTQQKCPHANACLTCAHFRTSKQYLKQHKSQLDETAKVIENAKQNGWQRIVEMNTEVASNLKLIISTLEN</sequence>
<evidence type="ECO:0000259" key="6">
    <source>
        <dbReference type="PROSITE" id="PS51900"/>
    </source>
</evidence>
<dbReference type="Proteomes" id="UP000247152">
    <property type="component" value="Unassembled WGS sequence"/>
</dbReference>
<dbReference type="InterPro" id="IPR050090">
    <property type="entry name" value="Tyrosine_recombinase_XerCD"/>
</dbReference>
<feature type="domain" description="Tyr recombinase" evidence="5">
    <location>
        <begin position="158"/>
        <end position="348"/>
    </location>
</feature>
<dbReference type="OrthoDB" id="7476432at2"/>
<accession>A0A317TXE1</accession>
<evidence type="ECO:0000256" key="1">
    <source>
        <dbReference type="ARBA" id="ARBA00022908"/>
    </source>
</evidence>
<comment type="caution">
    <text evidence="7">The sequence shown here is derived from an EMBL/GenBank/DDBJ whole genome shotgun (WGS) entry which is preliminary data.</text>
</comment>
<dbReference type="InterPro" id="IPR010998">
    <property type="entry name" value="Integrase_recombinase_N"/>
</dbReference>
<dbReference type="Pfam" id="PF13102">
    <property type="entry name" value="Phage_int_SAM_5"/>
    <property type="match status" value="1"/>
</dbReference>
<reference evidence="8 10" key="2">
    <citation type="submission" date="2018-12" db="EMBL/GenBank/DDBJ databases">
        <title>Legionella sp,whole genome shotgun sequence.</title>
        <authorList>
            <person name="Wu H."/>
        </authorList>
    </citation>
    <scope>NUCLEOTIDE SEQUENCE [LARGE SCALE GENOMIC DNA]</scope>
    <source>
        <strain evidence="10">km489</strain>
        <strain evidence="8">Km489</strain>
    </source>
</reference>
<keyword evidence="1" id="KW-0229">DNA integration</keyword>
<dbReference type="InterPro" id="IPR011010">
    <property type="entry name" value="DNA_brk_join_enz"/>
</dbReference>
<dbReference type="RefSeq" id="WP_110144042.1">
    <property type="nucleotide sequence ID" value="NZ_QHJG01000046.1"/>
</dbReference>
<keyword evidence="10" id="KW-1185">Reference proteome</keyword>
<dbReference type="PANTHER" id="PTHR30349">
    <property type="entry name" value="PHAGE INTEGRASE-RELATED"/>
    <property type="match status" value="1"/>
</dbReference>
<proteinExistence type="predicted"/>
<evidence type="ECO:0000313" key="10">
    <source>
        <dbReference type="Proteomes" id="UP000287374"/>
    </source>
</evidence>